<dbReference type="EMBL" id="CP071793">
    <property type="protein sequence ID" value="QTD51666.1"/>
    <property type="molecule type" value="Genomic_DNA"/>
</dbReference>
<dbReference type="NCBIfam" id="NF005490">
    <property type="entry name" value="PRK07103.1"/>
    <property type="match status" value="1"/>
</dbReference>
<evidence type="ECO:0000256" key="1">
    <source>
        <dbReference type="ARBA" id="ARBA00008467"/>
    </source>
</evidence>
<name>A0A8A4TNW5_SULCO</name>
<dbReference type="CDD" id="cd00834">
    <property type="entry name" value="KAS_I_II"/>
    <property type="match status" value="1"/>
</dbReference>
<comment type="similarity">
    <text evidence="1 3">Belongs to the thiolase-like superfamily. Beta-ketoacyl-ACP synthases family.</text>
</comment>
<dbReference type="Proteomes" id="UP000663929">
    <property type="component" value="Chromosome"/>
</dbReference>
<evidence type="ECO:0000256" key="2">
    <source>
        <dbReference type="ARBA" id="ARBA00022679"/>
    </source>
</evidence>
<gene>
    <name evidence="5" type="ORF">J3U87_04280</name>
</gene>
<dbReference type="SMART" id="SM00825">
    <property type="entry name" value="PKS_KS"/>
    <property type="match status" value="1"/>
</dbReference>
<dbReference type="PANTHER" id="PTHR11712:SF336">
    <property type="entry name" value="3-OXOACYL-[ACYL-CARRIER-PROTEIN] SYNTHASE, MITOCHONDRIAL"/>
    <property type="match status" value="1"/>
</dbReference>
<accession>A0A8A4TNW5</accession>
<dbReference type="KEGG" id="scor:J3U87_04280"/>
<evidence type="ECO:0000313" key="6">
    <source>
        <dbReference type="Proteomes" id="UP000663929"/>
    </source>
</evidence>
<sequence>MNSTRQDRPVVTGIGISTAVGMGIPAFTAALLRGDHAFGIMARDGRQRGETRFIGAELPDFDMPDDLSRKLWRTATLSGKTALITLREAWRDARLDEIGPDRIGLVIGGSNVQQRELVLTQTAYADRLAFLRPTYALNFLDSDICGLCTQQFGIRGFAQTVGGASASGQLAIIRAAEAVASGLVDACIAVGALMDCSYFECAGFRALGAMGSERFANDPDRACRPFDRLRDGFIYGEACGVVVIERAASAEARGVRPHAHLAGWAVTMDANRNPDPSFDGELRVIRQALEGARLAPSDIDYVNPHGTGSTIGDETELAALTTAGLGHAPLNTTKSVTGHGLTAAGAVEVIATLVQMDAGRLHPCRNLEDPIRPDLAWVRDGARPHDMRHALSLSMGFGGINTALVMRHAEAGAR</sequence>
<evidence type="ECO:0000313" key="5">
    <source>
        <dbReference type="EMBL" id="QTD51666.1"/>
    </source>
</evidence>
<dbReference type="InterPro" id="IPR014031">
    <property type="entry name" value="Ketoacyl_synth_C"/>
</dbReference>
<keyword evidence="6" id="KW-1185">Reference proteome</keyword>
<dbReference type="GO" id="GO:0004315">
    <property type="term" value="F:3-oxoacyl-[acyl-carrier-protein] synthase activity"/>
    <property type="evidence" value="ECO:0007669"/>
    <property type="project" value="TreeGrafter"/>
</dbReference>
<dbReference type="InterPro" id="IPR016039">
    <property type="entry name" value="Thiolase-like"/>
</dbReference>
<dbReference type="PROSITE" id="PS52004">
    <property type="entry name" value="KS3_2"/>
    <property type="match status" value="1"/>
</dbReference>
<dbReference type="InterPro" id="IPR000794">
    <property type="entry name" value="Beta-ketoacyl_synthase"/>
</dbReference>
<dbReference type="Pfam" id="PF00109">
    <property type="entry name" value="ketoacyl-synt"/>
    <property type="match status" value="1"/>
</dbReference>
<dbReference type="GO" id="GO:0005829">
    <property type="term" value="C:cytosol"/>
    <property type="evidence" value="ECO:0007669"/>
    <property type="project" value="TreeGrafter"/>
</dbReference>
<dbReference type="RefSeq" id="WP_237381792.1">
    <property type="nucleotide sequence ID" value="NZ_CP071793.1"/>
</dbReference>
<dbReference type="AlphaFoldDB" id="A0A8A4TNW5"/>
<dbReference type="InterPro" id="IPR014030">
    <property type="entry name" value="Ketoacyl_synth_N"/>
</dbReference>
<dbReference type="PANTHER" id="PTHR11712">
    <property type="entry name" value="POLYKETIDE SYNTHASE-RELATED"/>
    <property type="match status" value="1"/>
</dbReference>
<proteinExistence type="inferred from homology"/>
<dbReference type="SUPFAM" id="SSF53901">
    <property type="entry name" value="Thiolase-like"/>
    <property type="match status" value="2"/>
</dbReference>
<feature type="domain" description="Ketosynthase family 3 (KS3)" evidence="4">
    <location>
        <begin position="6"/>
        <end position="408"/>
    </location>
</feature>
<reference evidence="5" key="1">
    <citation type="submission" date="2021-03" db="EMBL/GenBank/DDBJ databases">
        <title>Acanthopleuribacteraceae sp. M133.</title>
        <authorList>
            <person name="Wang G."/>
        </authorList>
    </citation>
    <scope>NUCLEOTIDE SEQUENCE</scope>
    <source>
        <strain evidence="5">M133</strain>
    </source>
</reference>
<organism evidence="5 6">
    <name type="scientific">Sulfidibacter corallicola</name>
    <dbReference type="NCBI Taxonomy" id="2818388"/>
    <lineage>
        <taxon>Bacteria</taxon>
        <taxon>Pseudomonadati</taxon>
        <taxon>Acidobacteriota</taxon>
        <taxon>Holophagae</taxon>
        <taxon>Acanthopleuribacterales</taxon>
        <taxon>Acanthopleuribacteraceae</taxon>
        <taxon>Sulfidibacter</taxon>
    </lineage>
</organism>
<dbReference type="Gene3D" id="3.40.47.10">
    <property type="match status" value="1"/>
</dbReference>
<dbReference type="Pfam" id="PF02801">
    <property type="entry name" value="Ketoacyl-synt_C"/>
    <property type="match status" value="1"/>
</dbReference>
<evidence type="ECO:0000259" key="4">
    <source>
        <dbReference type="PROSITE" id="PS52004"/>
    </source>
</evidence>
<keyword evidence="2 3" id="KW-0808">Transferase</keyword>
<evidence type="ECO:0000256" key="3">
    <source>
        <dbReference type="RuleBase" id="RU003694"/>
    </source>
</evidence>
<dbReference type="GO" id="GO:0006633">
    <property type="term" value="P:fatty acid biosynthetic process"/>
    <property type="evidence" value="ECO:0007669"/>
    <property type="project" value="TreeGrafter"/>
</dbReference>
<dbReference type="InterPro" id="IPR020841">
    <property type="entry name" value="PKS_Beta-ketoAc_synthase_dom"/>
</dbReference>
<protein>
    <recommendedName>
        <fullName evidence="4">Ketosynthase family 3 (KS3) domain-containing protein</fullName>
    </recommendedName>
</protein>